<evidence type="ECO:0000313" key="3">
    <source>
        <dbReference type="Proteomes" id="UP000526408"/>
    </source>
</evidence>
<name>A0A7X6GWV9_9RHOB</name>
<dbReference type="Gene3D" id="2.40.50.90">
    <property type="match status" value="1"/>
</dbReference>
<feature type="domain" description="TNase-like" evidence="1">
    <location>
        <begin position="11"/>
        <end position="88"/>
    </location>
</feature>
<reference evidence="2 3" key="1">
    <citation type="submission" date="2020-04" db="EMBL/GenBank/DDBJ databases">
        <authorList>
            <person name="Yoon J."/>
        </authorList>
    </citation>
    <scope>NUCLEOTIDE SEQUENCE [LARGE SCALE GENOMIC DNA]</scope>
    <source>
        <strain evidence="2 3">KMU-115</strain>
    </source>
</reference>
<accession>A0A7X6GWV9</accession>
<dbReference type="AlphaFoldDB" id="A0A7X6GWV9"/>
<dbReference type="Proteomes" id="UP000526408">
    <property type="component" value="Unassembled WGS sequence"/>
</dbReference>
<comment type="caution">
    <text evidence="2">The sequence shown here is derived from an EMBL/GenBank/DDBJ whole genome shotgun (WGS) entry which is preliminary data.</text>
</comment>
<gene>
    <name evidence="2" type="ORF">HCU73_04680</name>
</gene>
<evidence type="ECO:0000313" key="2">
    <source>
        <dbReference type="EMBL" id="NKX43877.1"/>
    </source>
</evidence>
<dbReference type="EMBL" id="JAAZQQ010000001">
    <property type="protein sequence ID" value="NKX43877.1"/>
    <property type="molecule type" value="Genomic_DNA"/>
</dbReference>
<organism evidence="2 3">
    <name type="scientific">Roseicyclus persicicus</name>
    <dbReference type="NCBI Taxonomy" id="2650661"/>
    <lineage>
        <taxon>Bacteria</taxon>
        <taxon>Pseudomonadati</taxon>
        <taxon>Pseudomonadota</taxon>
        <taxon>Alphaproteobacteria</taxon>
        <taxon>Rhodobacterales</taxon>
        <taxon>Roseobacteraceae</taxon>
        <taxon>Roseicyclus</taxon>
    </lineage>
</organism>
<evidence type="ECO:0000259" key="1">
    <source>
        <dbReference type="Pfam" id="PF00565"/>
    </source>
</evidence>
<dbReference type="InterPro" id="IPR016071">
    <property type="entry name" value="Staphylococal_nuclease_OB-fold"/>
</dbReference>
<dbReference type="Pfam" id="PF00565">
    <property type="entry name" value="SNase"/>
    <property type="match status" value="1"/>
</dbReference>
<sequence length="100" mass="10592">MTCPGAGRFRARLTGFDTPESHEPRCAAEAAAARAATDRLRALVRQAATVEARLGDLDRYGRRLVGLRLDGRDVGATLIAEGLAVPYTGGPRVNWCAALG</sequence>
<protein>
    <submittedName>
        <fullName evidence="2">Thermonuclease family protein</fullName>
    </submittedName>
</protein>
<dbReference type="SUPFAM" id="SSF50199">
    <property type="entry name" value="Staphylococcal nuclease"/>
    <property type="match status" value="1"/>
</dbReference>
<proteinExistence type="predicted"/>
<dbReference type="InterPro" id="IPR035437">
    <property type="entry name" value="SNase_OB-fold_sf"/>
</dbReference>
<keyword evidence="3" id="KW-1185">Reference proteome</keyword>